<evidence type="ECO:0000313" key="7">
    <source>
        <dbReference type="EMBL" id="THG37264.1"/>
    </source>
</evidence>
<keyword evidence="4 6" id="KW-1133">Transmembrane helix</keyword>
<dbReference type="PRINTS" id="PR00758">
    <property type="entry name" value="ARSENICPUMP"/>
</dbReference>
<dbReference type="NCBIfam" id="TIGR00935">
    <property type="entry name" value="2a45"/>
    <property type="match status" value="1"/>
</dbReference>
<evidence type="ECO:0000256" key="3">
    <source>
        <dbReference type="ARBA" id="ARBA00022692"/>
    </source>
</evidence>
<dbReference type="PANTHER" id="PTHR43302:SF5">
    <property type="entry name" value="TRANSPORTER ARSB-RELATED"/>
    <property type="match status" value="1"/>
</dbReference>
<comment type="similarity">
    <text evidence="6">Belongs to the ArsB family.</text>
</comment>
<dbReference type="RefSeq" id="WP_136452341.1">
    <property type="nucleotide sequence ID" value="NZ_SSTI01000018.1"/>
</dbReference>
<keyword evidence="5 6" id="KW-0472">Membrane</keyword>
<dbReference type="NCBIfam" id="NF011980">
    <property type="entry name" value="PRK15445.1"/>
    <property type="match status" value="1"/>
</dbReference>
<keyword evidence="8" id="KW-1185">Reference proteome</keyword>
<organism evidence="7 8">
    <name type="scientific">Sphingomonas olei</name>
    <dbReference type="NCBI Taxonomy" id="1886787"/>
    <lineage>
        <taxon>Bacteria</taxon>
        <taxon>Pseudomonadati</taxon>
        <taxon>Pseudomonadota</taxon>
        <taxon>Alphaproteobacteria</taxon>
        <taxon>Sphingomonadales</taxon>
        <taxon>Sphingomonadaceae</taxon>
        <taxon>Sphingomonas</taxon>
    </lineage>
</organism>
<name>A0ABY2QGG3_9SPHN</name>
<dbReference type="PANTHER" id="PTHR43302">
    <property type="entry name" value="TRANSPORTER ARSB-RELATED"/>
    <property type="match status" value="1"/>
</dbReference>
<comment type="subcellular location">
    <subcellularLocation>
        <location evidence="1 6">Cell membrane</location>
        <topology evidence="1 6">Multi-pass membrane protein</topology>
    </subcellularLocation>
</comment>
<evidence type="ECO:0000256" key="5">
    <source>
        <dbReference type="ARBA" id="ARBA00023136"/>
    </source>
</evidence>
<dbReference type="InterPro" id="IPR000802">
    <property type="entry name" value="Arsenical_pump_ArsB"/>
</dbReference>
<feature type="transmembrane region" description="Helical" evidence="6">
    <location>
        <begin position="222"/>
        <end position="241"/>
    </location>
</feature>
<keyword evidence="6" id="KW-0813">Transport</keyword>
<reference evidence="7 8" key="1">
    <citation type="submission" date="2019-04" db="EMBL/GenBank/DDBJ databases">
        <title>Microbes associate with the intestines of laboratory mice.</title>
        <authorList>
            <person name="Navarre W."/>
            <person name="Wong E."/>
            <person name="Huang K.C."/>
            <person name="Tropini C."/>
            <person name="Ng K."/>
            <person name="Yu B."/>
        </authorList>
    </citation>
    <scope>NUCLEOTIDE SEQUENCE [LARGE SCALE GENOMIC DNA]</scope>
    <source>
        <strain evidence="7 8">NM83_B4-11</strain>
    </source>
</reference>
<dbReference type="Proteomes" id="UP000308038">
    <property type="component" value="Unassembled WGS sequence"/>
</dbReference>
<evidence type="ECO:0000256" key="1">
    <source>
        <dbReference type="ARBA" id="ARBA00004651"/>
    </source>
</evidence>
<evidence type="ECO:0000313" key="8">
    <source>
        <dbReference type="Proteomes" id="UP000308038"/>
    </source>
</evidence>
<accession>A0ABY2QGG3</accession>
<keyword evidence="3 6" id="KW-0812">Transmembrane</keyword>
<dbReference type="EMBL" id="SSTI01000018">
    <property type="protein sequence ID" value="THG37264.1"/>
    <property type="molecule type" value="Genomic_DNA"/>
</dbReference>
<evidence type="ECO:0000256" key="4">
    <source>
        <dbReference type="ARBA" id="ARBA00022989"/>
    </source>
</evidence>
<proteinExistence type="inferred from homology"/>
<protein>
    <recommendedName>
        <fullName evidence="6">Arsenical pump membrane protein</fullName>
    </recommendedName>
</protein>
<feature type="transmembrane region" description="Helical" evidence="6">
    <location>
        <begin position="247"/>
        <end position="266"/>
    </location>
</feature>
<feature type="transmembrane region" description="Helical" evidence="6">
    <location>
        <begin position="48"/>
        <end position="70"/>
    </location>
</feature>
<comment type="caution">
    <text evidence="7">The sequence shown here is derived from an EMBL/GenBank/DDBJ whole genome shotgun (WGS) entry which is preliminary data.</text>
</comment>
<feature type="transmembrane region" description="Helical" evidence="6">
    <location>
        <begin position="135"/>
        <end position="155"/>
    </location>
</feature>
<dbReference type="CDD" id="cd01118">
    <property type="entry name" value="ArsB_permease"/>
    <property type="match status" value="1"/>
</dbReference>
<keyword evidence="6" id="KW-0059">Arsenical resistance</keyword>
<evidence type="ECO:0000256" key="6">
    <source>
        <dbReference type="RuleBase" id="RU004993"/>
    </source>
</evidence>
<keyword evidence="2" id="KW-1003">Cell membrane</keyword>
<sequence>MLLAVLIFVATIALVIWQPKRLGIGWSAMGGAVVALLAGVVTLSDVPVVWGIVWNATAAFVAIIVISLLLDEAGFFEWAALHVARWGGGHGRRLFVLIVLLGAGVSALFANDGAALILTPIVIAMLRALGFKDRATLAFVMAAGFIADTASLPLVVSNLVNIVSADFFGIGFGEYASVMVPVDLVSIAATLGALLIFFRRDIPQDYDVAALRAPHAAIRDAATFRAGWIVLALLLAGFFLLEPLGVPVSAVAAAGAILLLVIAGRGHVIQTGKVLRGAPWQVVIFSLGMYLVVYGLRNVGLTDHLAALLDRTAQGGVWGAALGTGLIAAVLSSVMNNMPTVLVGALSIDAAHATGAVREAMIYANVIGCDLGPKLTPIGSLATLLWLHVLGQKGIRIGWGYYFRVGVTLTVPVLLITLAALALRIGIA</sequence>
<feature type="transmembrane region" description="Helical" evidence="6">
    <location>
        <begin position="316"/>
        <end position="334"/>
    </location>
</feature>
<dbReference type="Pfam" id="PF02040">
    <property type="entry name" value="ArsB"/>
    <property type="match status" value="1"/>
</dbReference>
<comment type="caution">
    <text evidence="6">Lacks conserved residue(s) required for the propagation of feature annotation.</text>
</comment>
<feature type="transmembrane region" description="Helical" evidence="6">
    <location>
        <begin position="278"/>
        <end position="296"/>
    </location>
</feature>
<evidence type="ECO:0000256" key="2">
    <source>
        <dbReference type="ARBA" id="ARBA00022475"/>
    </source>
</evidence>
<feature type="transmembrane region" description="Helical" evidence="6">
    <location>
        <begin position="401"/>
        <end position="427"/>
    </location>
</feature>
<feature type="transmembrane region" description="Helical" evidence="6">
    <location>
        <begin position="94"/>
        <end position="123"/>
    </location>
</feature>
<feature type="transmembrane region" description="Helical" evidence="6">
    <location>
        <begin position="23"/>
        <end position="41"/>
    </location>
</feature>
<feature type="transmembrane region" description="Helical" evidence="6">
    <location>
        <begin position="175"/>
        <end position="198"/>
    </location>
</feature>
<gene>
    <name evidence="7" type="ORF">E5988_16005</name>
</gene>
<comment type="function">
    <text evidence="6">Involved in arsenical resistance. Thought to form the channel of an arsenite pump.</text>
</comment>